<dbReference type="EMBL" id="CP030041">
    <property type="protein sequence ID" value="AWW32224.1"/>
    <property type="molecule type" value="Genomic_DNA"/>
</dbReference>
<evidence type="ECO:0000256" key="4">
    <source>
        <dbReference type="ARBA" id="ARBA00022989"/>
    </source>
</evidence>
<dbReference type="PANTHER" id="PTHR30250:SF26">
    <property type="entry name" value="PSMA PROTEIN"/>
    <property type="match status" value="1"/>
</dbReference>
<evidence type="ECO:0000256" key="5">
    <source>
        <dbReference type="ARBA" id="ARBA00023136"/>
    </source>
</evidence>
<feature type="transmembrane region" description="Helical" evidence="6">
    <location>
        <begin position="102"/>
        <end position="124"/>
    </location>
</feature>
<evidence type="ECO:0000256" key="3">
    <source>
        <dbReference type="ARBA" id="ARBA00022692"/>
    </source>
</evidence>
<feature type="transmembrane region" description="Helical" evidence="6">
    <location>
        <begin position="234"/>
        <end position="257"/>
    </location>
</feature>
<sequence length="487" mass="55418">MCVTLYTSRIILDELGTSDYGIYNLVAGVVAMLGFLNASMTAATQRYLSFDIGKSDIERLKKTFSAVLSIHFFLALFCLLIAETIGLWYINNKMVYPIDRTYAVNMVYQFSVITFLMGIIQVPYNSLIIAREKMNIFAYVSIIEALFKLGAVYLLMTLNKDKLIVYSILTFLVAFIVRVIYQIYCRRHFNESKFRFEYDKKYYSELLSYSGWSLFGNMAAVLRSQGSNVILNLFFGTVINAAYGITLQVLSAVNMFVSNFQLALNPQIIQNYASNNRDRAINLMMQGSKFSFFLILMLIVPIIINTEYVLHIWLKEVPENTAEFIQLCLIGILIDSISGSLMTMITAIGKIKLYQLILGSMNIFILPISYMFLNAGYDGEIIFKISIIFSILSLIIRLMFLCFLLELDLKLFFTTVLARIFSVMSVVVALLNLVNNTYYQVMEGDEVFKSLFKISGVIIAVVILVIVLGTNGRERSFLRNKIQTIVS</sequence>
<comment type="subcellular location">
    <subcellularLocation>
        <location evidence="1">Cell membrane</location>
        <topology evidence="1">Multi-pass membrane protein</topology>
    </subcellularLocation>
</comment>
<feature type="transmembrane region" description="Helical" evidence="6">
    <location>
        <begin position="20"/>
        <end position="43"/>
    </location>
</feature>
<keyword evidence="8" id="KW-1185">Reference proteome</keyword>
<keyword evidence="4 6" id="KW-1133">Transmembrane helix</keyword>
<feature type="transmembrane region" description="Helical" evidence="6">
    <location>
        <begin position="163"/>
        <end position="181"/>
    </location>
</feature>
<accession>A0A2Z4IN09</accession>
<dbReference type="Proteomes" id="UP000248688">
    <property type="component" value="Chromosome"/>
</dbReference>
<evidence type="ECO:0000256" key="1">
    <source>
        <dbReference type="ARBA" id="ARBA00004651"/>
    </source>
</evidence>
<dbReference type="GO" id="GO:0042910">
    <property type="term" value="F:xenobiotic transmembrane transporter activity"/>
    <property type="evidence" value="ECO:0007669"/>
    <property type="project" value="InterPro"/>
</dbReference>
<dbReference type="KEGG" id="est:DN752_19925"/>
<protein>
    <submittedName>
        <fullName evidence="7">Lipopolysaccharide biosynthesis protein</fullName>
    </submittedName>
</protein>
<dbReference type="AlphaFoldDB" id="A0A2Z4IN09"/>
<keyword evidence="3 6" id="KW-0812">Transmembrane</keyword>
<dbReference type="InterPro" id="IPR050833">
    <property type="entry name" value="Poly_Biosynth_Transport"/>
</dbReference>
<dbReference type="GO" id="GO:0015297">
    <property type="term" value="F:antiporter activity"/>
    <property type="evidence" value="ECO:0007669"/>
    <property type="project" value="InterPro"/>
</dbReference>
<name>A0A2Z4IN09_9BACT</name>
<feature type="transmembrane region" description="Helical" evidence="6">
    <location>
        <begin position="287"/>
        <end position="304"/>
    </location>
</feature>
<feature type="transmembrane region" description="Helical" evidence="6">
    <location>
        <begin position="411"/>
        <end position="431"/>
    </location>
</feature>
<feature type="transmembrane region" description="Helical" evidence="6">
    <location>
        <begin position="356"/>
        <end position="375"/>
    </location>
</feature>
<dbReference type="GO" id="GO:0005886">
    <property type="term" value="C:plasma membrane"/>
    <property type="evidence" value="ECO:0007669"/>
    <property type="project" value="UniProtKB-SubCell"/>
</dbReference>
<evidence type="ECO:0000256" key="6">
    <source>
        <dbReference type="SAM" id="Phobius"/>
    </source>
</evidence>
<evidence type="ECO:0000313" key="8">
    <source>
        <dbReference type="Proteomes" id="UP000248688"/>
    </source>
</evidence>
<feature type="transmembrane region" description="Helical" evidence="6">
    <location>
        <begin position="64"/>
        <end position="90"/>
    </location>
</feature>
<evidence type="ECO:0000256" key="2">
    <source>
        <dbReference type="ARBA" id="ARBA00022475"/>
    </source>
</evidence>
<feature type="transmembrane region" description="Helical" evidence="6">
    <location>
        <begin position="451"/>
        <end position="471"/>
    </location>
</feature>
<proteinExistence type="predicted"/>
<feature type="transmembrane region" description="Helical" evidence="6">
    <location>
        <begin position="136"/>
        <end position="157"/>
    </location>
</feature>
<keyword evidence="2" id="KW-1003">Cell membrane</keyword>
<keyword evidence="5 6" id="KW-0472">Membrane</keyword>
<feature type="transmembrane region" description="Helical" evidence="6">
    <location>
        <begin position="324"/>
        <end position="349"/>
    </location>
</feature>
<feature type="transmembrane region" description="Helical" evidence="6">
    <location>
        <begin position="381"/>
        <end position="404"/>
    </location>
</feature>
<dbReference type="PANTHER" id="PTHR30250">
    <property type="entry name" value="PST FAMILY PREDICTED COLANIC ACID TRANSPORTER"/>
    <property type="match status" value="1"/>
</dbReference>
<dbReference type="OrthoDB" id="5365632at2"/>
<reference evidence="7 8" key="1">
    <citation type="submission" date="2018-06" db="EMBL/GenBank/DDBJ databases">
        <title>Echinicola strongylocentroti sp. nov., isolated from a sea urchin Strongylocentrotus intermedius.</title>
        <authorList>
            <person name="Bae S.S."/>
        </authorList>
    </citation>
    <scope>NUCLEOTIDE SEQUENCE [LARGE SCALE GENOMIC DNA]</scope>
    <source>
        <strain evidence="7 8">MEBiC08714</strain>
    </source>
</reference>
<gene>
    <name evidence="7" type="ORF">DN752_19925</name>
</gene>
<evidence type="ECO:0000313" key="7">
    <source>
        <dbReference type="EMBL" id="AWW32224.1"/>
    </source>
</evidence>
<organism evidence="7 8">
    <name type="scientific">Echinicola strongylocentroti</name>
    <dbReference type="NCBI Taxonomy" id="1795355"/>
    <lineage>
        <taxon>Bacteria</taxon>
        <taxon>Pseudomonadati</taxon>
        <taxon>Bacteroidota</taxon>
        <taxon>Cytophagia</taxon>
        <taxon>Cytophagales</taxon>
        <taxon>Cyclobacteriaceae</taxon>
        <taxon>Echinicola</taxon>
    </lineage>
</organism>